<evidence type="ECO:0000313" key="3">
    <source>
        <dbReference type="Proteomes" id="UP000179001"/>
    </source>
</evidence>
<feature type="domain" description="Gcp-like" evidence="1">
    <location>
        <begin position="38"/>
        <end position="90"/>
    </location>
</feature>
<accession>A0A1F5SZ23</accession>
<protein>
    <recommendedName>
        <fullName evidence="1">Gcp-like domain-containing protein</fullName>
    </recommendedName>
</protein>
<evidence type="ECO:0000313" key="2">
    <source>
        <dbReference type="EMBL" id="OGF31703.1"/>
    </source>
</evidence>
<dbReference type="InterPro" id="IPR043129">
    <property type="entry name" value="ATPase_NBD"/>
</dbReference>
<name>A0A1F5SZ23_9BACT</name>
<sequence length="142" mass="15699">MNLLISTESNSCFSIAIGQENITKMKTINQAFKQSELLLKEIKQIISADLSGLEKIFVVIGPGDFSALRIGCATANALAYGLDIPVYGIKLKKIYLGLEEKQKMEKVWSDGLKVSKKTTNNSFKQIAIPEYGKKPNITKSKK</sequence>
<dbReference type="SUPFAM" id="SSF53067">
    <property type="entry name" value="Actin-like ATPase domain"/>
    <property type="match status" value="1"/>
</dbReference>
<dbReference type="Pfam" id="PF00814">
    <property type="entry name" value="TsaD"/>
    <property type="match status" value="1"/>
</dbReference>
<dbReference type="Gene3D" id="3.30.420.40">
    <property type="match status" value="1"/>
</dbReference>
<organism evidence="2 3">
    <name type="scientific">Candidatus Falkowbacteria bacterium RIFOXYC2_FULL_36_12</name>
    <dbReference type="NCBI Taxonomy" id="1798002"/>
    <lineage>
        <taxon>Bacteria</taxon>
        <taxon>Candidatus Falkowiibacteriota</taxon>
    </lineage>
</organism>
<dbReference type="Proteomes" id="UP000179001">
    <property type="component" value="Unassembled WGS sequence"/>
</dbReference>
<evidence type="ECO:0000259" key="1">
    <source>
        <dbReference type="Pfam" id="PF00814"/>
    </source>
</evidence>
<gene>
    <name evidence="2" type="ORF">A2478_04415</name>
</gene>
<reference evidence="2 3" key="1">
    <citation type="journal article" date="2016" name="Nat. Commun.">
        <title>Thousands of microbial genomes shed light on interconnected biogeochemical processes in an aquifer system.</title>
        <authorList>
            <person name="Anantharaman K."/>
            <person name="Brown C.T."/>
            <person name="Hug L.A."/>
            <person name="Sharon I."/>
            <person name="Castelle C.J."/>
            <person name="Probst A.J."/>
            <person name="Thomas B.C."/>
            <person name="Singh A."/>
            <person name="Wilkins M.J."/>
            <person name="Karaoz U."/>
            <person name="Brodie E.L."/>
            <person name="Williams K.H."/>
            <person name="Hubbard S.S."/>
            <person name="Banfield J.F."/>
        </authorList>
    </citation>
    <scope>NUCLEOTIDE SEQUENCE [LARGE SCALE GENOMIC DNA]</scope>
</reference>
<proteinExistence type="predicted"/>
<comment type="caution">
    <text evidence="2">The sequence shown here is derived from an EMBL/GenBank/DDBJ whole genome shotgun (WGS) entry which is preliminary data.</text>
</comment>
<dbReference type="STRING" id="1798002.A2478_04415"/>
<dbReference type="InterPro" id="IPR000905">
    <property type="entry name" value="Gcp-like_dom"/>
</dbReference>
<dbReference type="EMBL" id="MFGJ01000007">
    <property type="protein sequence ID" value="OGF31703.1"/>
    <property type="molecule type" value="Genomic_DNA"/>
</dbReference>
<dbReference type="AlphaFoldDB" id="A0A1F5SZ23"/>